<evidence type="ECO:0000313" key="4">
    <source>
        <dbReference type="EMBL" id="KAK7104098.1"/>
    </source>
</evidence>
<organism evidence="4 5">
    <name type="scientific">Littorina saxatilis</name>
    <dbReference type="NCBI Taxonomy" id="31220"/>
    <lineage>
        <taxon>Eukaryota</taxon>
        <taxon>Metazoa</taxon>
        <taxon>Spiralia</taxon>
        <taxon>Lophotrochozoa</taxon>
        <taxon>Mollusca</taxon>
        <taxon>Gastropoda</taxon>
        <taxon>Caenogastropoda</taxon>
        <taxon>Littorinimorpha</taxon>
        <taxon>Littorinoidea</taxon>
        <taxon>Littorinidae</taxon>
        <taxon>Littorina</taxon>
    </lineage>
</organism>
<proteinExistence type="predicted"/>
<dbReference type="Pfam" id="PF00023">
    <property type="entry name" value="Ank"/>
    <property type="match status" value="2"/>
</dbReference>
<keyword evidence="2 3" id="KW-0040">ANK repeat</keyword>
<dbReference type="EMBL" id="JBAMIC010000008">
    <property type="protein sequence ID" value="KAK7104098.1"/>
    <property type="molecule type" value="Genomic_DNA"/>
</dbReference>
<dbReference type="GO" id="GO:0031436">
    <property type="term" value="C:BRCA1-BARD1 complex"/>
    <property type="evidence" value="ECO:0007669"/>
    <property type="project" value="TreeGrafter"/>
</dbReference>
<protein>
    <recommendedName>
        <fullName evidence="6">Ankyrin repeat protein</fullName>
    </recommendedName>
</protein>
<evidence type="ECO:0008006" key="6">
    <source>
        <dbReference type="Google" id="ProtNLM"/>
    </source>
</evidence>
<dbReference type="Pfam" id="PF12796">
    <property type="entry name" value="Ank_2"/>
    <property type="match status" value="2"/>
</dbReference>
<dbReference type="GO" id="GO:0085020">
    <property type="term" value="P:protein K6-linked ubiquitination"/>
    <property type="evidence" value="ECO:0007669"/>
    <property type="project" value="TreeGrafter"/>
</dbReference>
<dbReference type="PANTHER" id="PTHR24171:SF8">
    <property type="entry name" value="BRCA1-ASSOCIATED RING DOMAIN PROTEIN 1"/>
    <property type="match status" value="1"/>
</dbReference>
<dbReference type="PROSITE" id="PS50297">
    <property type="entry name" value="ANK_REP_REGION"/>
    <property type="match status" value="4"/>
</dbReference>
<dbReference type="PROSITE" id="PS50088">
    <property type="entry name" value="ANK_REPEAT"/>
    <property type="match status" value="5"/>
</dbReference>
<dbReference type="InterPro" id="IPR002110">
    <property type="entry name" value="Ankyrin_rpt"/>
</dbReference>
<evidence type="ECO:0000256" key="3">
    <source>
        <dbReference type="PROSITE-ProRule" id="PRU00023"/>
    </source>
</evidence>
<evidence type="ECO:0000313" key="5">
    <source>
        <dbReference type="Proteomes" id="UP001374579"/>
    </source>
</evidence>
<name>A0AAN9BF99_9CAEN</name>
<feature type="repeat" description="ANK" evidence="3">
    <location>
        <begin position="176"/>
        <end position="201"/>
    </location>
</feature>
<dbReference type="GO" id="GO:0004842">
    <property type="term" value="F:ubiquitin-protein transferase activity"/>
    <property type="evidence" value="ECO:0007669"/>
    <property type="project" value="TreeGrafter"/>
</dbReference>
<comment type="caution">
    <text evidence="4">The sequence shown here is derived from an EMBL/GenBank/DDBJ whole genome shotgun (WGS) entry which is preliminary data.</text>
</comment>
<dbReference type="Gene3D" id="1.25.40.20">
    <property type="entry name" value="Ankyrin repeat-containing domain"/>
    <property type="match status" value="4"/>
</dbReference>
<evidence type="ECO:0000256" key="2">
    <source>
        <dbReference type="ARBA" id="ARBA00023043"/>
    </source>
</evidence>
<feature type="repeat" description="ANK" evidence="3">
    <location>
        <begin position="77"/>
        <end position="109"/>
    </location>
</feature>
<accession>A0AAN9BF99</accession>
<reference evidence="4 5" key="1">
    <citation type="submission" date="2024-02" db="EMBL/GenBank/DDBJ databases">
        <title>Chromosome-scale genome assembly of the rough periwinkle Littorina saxatilis.</title>
        <authorList>
            <person name="De Jode A."/>
            <person name="Faria R."/>
            <person name="Formenti G."/>
            <person name="Sims Y."/>
            <person name="Smith T.P."/>
            <person name="Tracey A."/>
            <person name="Wood J.M.D."/>
            <person name="Zagrodzka Z.B."/>
            <person name="Johannesson K."/>
            <person name="Butlin R.K."/>
            <person name="Leder E.H."/>
        </authorList>
    </citation>
    <scope>NUCLEOTIDE SEQUENCE [LARGE SCALE GENOMIC DNA]</scope>
    <source>
        <strain evidence="4">Snail1</strain>
        <tissue evidence="4">Muscle</tissue>
    </source>
</reference>
<keyword evidence="5" id="KW-1185">Reference proteome</keyword>
<dbReference type="SMART" id="SM00248">
    <property type="entry name" value="ANK"/>
    <property type="match status" value="7"/>
</dbReference>
<dbReference type="PRINTS" id="PR01415">
    <property type="entry name" value="ANKYRIN"/>
</dbReference>
<dbReference type="AlphaFoldDB" id="A0AAN9BF99"/>
<keyword evidence="1" id="KW-0677">Repeat</keyword>
<dbReference type="Proteomes" id="UP001374579">
    <property type="component" value="Unassembled WGS sequence"/>
</dbReference>
<dbReference type="InterPro" id="IPR036770">
    <property type="entry name" value="Ankyrin_rpt-contain_sf"/>
</dbReference>
<dbReference type="GO" id="GO:0070531">
    <property type="term" value="C:BRCA1-A complex"/>
    <property type="evidence" value="ECO:0007669"/>
    <property type="project" value="TreeGrafter"/>
</dbReference>
<dbReference type="PANTHER" id="PTHR24171">
    <property type="entry name" value="ANKYRIN REPEAT DOMAIN-CONTAINING PROTEIN 39-RELATED"/>
    <property type="match status" value="1"/>
</dbReference>
<dbReference type="SUPFAM" id="SSF48403">
    <property type="entry name" value="Ankyrin repeat"/>
    <property type="match status" value="2"/>
</dbReference>
<feature type="repeat" description="ANK" evidence="3">
    <location>
        <begin position="143"/>
        <end position="175"/>
    </location>
</feature>
<feature type="repeat" description="ANK" evidence="3">
    <location>
        <begin position="110"/>
        <end position="142"/>
    </location>
</feature>
<feature type="repeat" description="ANK" evidence="3">
    <location>
        <begin position="218"/>
        <end position="250"/>
    </location>
</feature>
<gene>
    <name evidence="4" type="ORF">V1264_018868</name>
</gene>
<sequence length="625" mass="68756">MDNKYEDDPQQYKTTGVAARVGDLMGLQQMVWNGRPVDVFDNRGWSPLHEAAHGGFSGCAEFLLRQPETDPDWRTHNNETATLIAARHGHSTCLRALINAQADINIATNEGFTPLYEAVRSRSPDCIRLLVKKGADLNCKAYTGYTALHQAAIMGRSQIVSYLLQQGARQDVQCCNGLTPLFMAVQSGNTDTVRVFLKHGAANAKDLKKDVVNLPAYDNATPLLIAAQEGHSDIVDLLLDHGADANIQVTETRAGPLQYAIYCGYEKCVASLIPVTDMQLFANDYGLMHPIVQAIKWPTTTMLKSLMDADLDPFDTRGMDGTQRTELRIREGLPERFGKGCVLCHIPGTAPLVCARYLLDHGLSANGGQANGCEANGHELPPLIAAMIRGHHPLLCLLLEYGAKPNIYFDHVGGNVAMLYALHYDLQFWSDFGENEDEEGKESAAMANSFTKDNGNSSGVNQWLSQRKQSYLFRLFAAGGEVGSLFRENGEGGLKQWGLSQMLLNDLNVNDNEGKNEKSMLRMTAVLALLLCLSHNVESLPSALLKLVSADQAKELNTIAGRTNTLAQLCRHHIFRRLFMHEDNLEKGVASLGLPQTVCDYLLFPELAPYGRTLSTLLAQKPEEE</sequence>
<evidence type="ECO:0000256" key="1">
    <source>
        <dbReference type="ARBA" id="ARBA00022737"/>
    </source>
</evidence>